<feature type="region of interest" description="Disordered" evidence="1">
    <location>
        <begin position="133"/>
        <end position="159"/>
    </location>
</feature>
<feature type="region of interest" description="Disordered" evidence="1">
    <location>
        <begin position="1"/>
        <end position="33"/>
    </location>
</feature>
<reference evidence="2 3" key="1">
    <citation type="submission" date="2019-04" db="EMBL/GenBank/DDBJ databases">
        <title>Draft genome of the big-headed turtle Platysternon megacephalum.</title>
        <authorList>
            <person name="Gong S."/>
        </authorList>
    </citation>
    <scope>NUCLEOTIDE SEQUENCE [LARGE SCALE GENOMIC DNA]</scope>
    <source>
        <strain evidence="2">DO16091913</strain>
        <tissue evidence="2">Muscle</tissue>
    </source>
</reference>
<sequence length="286" mass="30868">MEEVGSHLWGEGGGHLGSQTPATSDSSAPLGARPLPGTRFTVFSPSMQCSMQQCILGSLGWVLKKAGTTCSDQTQAPLPPPKSLLGYWWGKPRIHPFHKHWAGNSLQLPPMPRPGGLAQSHLSGHGFKGIRLPRRESARSISPHPTAEPSEEPASRVTGVGSQRELLLQNRERQVQCLSSRLWVQCFRRVVAAPTPCTNHPATNQLQARRRRGDHQLAALQSHLPTLSSKAAWPAGGTQVGGFPAVSSQGSGERGSLGLEIRLALRTDLPSRELVKNRGGLVQDRD</sequence>
<comment type="caution">
    <text evidence="2">The sequence shown here is derived from an EMBL/GenBank/DDBJ whole genome shotgun (WGS) entry which is preliminary data.</text>
</comment>
<feature type="compositionally biased region" description="Polar residues" evidence="1">
    <location>
        <begin position="17"/>
        <end position="27"/>
    </location>
</feature>
<dbReference type="EMBL" id="QXTE01000696">
    <property type="protein sequence ID" value="TFJ96340.1"/>
    <property type="molecule type" value="Genomic_DNA"/>
</dbReference>
<name>A0A4D9DGF6_9SAUR</name>
<gene>
    <name evidence="2" type="ORF">DR999_PMT21874</name>
</gene>
<evidence type="ECO:0000256" key="1">
    <source>
        <dbReference type="SAM" id="MobiDB-lite"/>
    </source>
</evidence>
<evidence type="ECO:0000313" key="2">
    <source>
        <dbReference type="EMBL" id="TFJ96340.1"/>
    </source>
</evidence>
<reference evidence="2 3" key="2">
    <citation type="submission" date="2019-04" db="EMBL/GenBank/DDBJ databases">
        <title>The genome sequence of big-headed turtle.</title>
        <authorList>
            <person name="Gong S."/>
        </authorList>
    </citation>
    <scope>NUCLEOTIDE SEQUENCE [LARGE SCALE GENOMIC DNA]</scope>
    <source>
        <strain evidence="2">DO16091913</strain>
        <tissue evidence="2">Muscle</tissue>
    </source>
</reference>
<organism evidence="2 3">
    <name type="scientific">Platysternon megacephalum</name>
    <name type="common">big-headed turtle</name>
    <dbReference type="NCBI Taxonomy" id="55544"/>
    <lineage>
        <taxon>Eukaryota</taxon>
        <taxon>Metazoa</taxon>
        <taxon>Chordata</taxon>
        <taxon>Craniata</taxon>
        <taxon>Vertebrata</taxon>
        <taxon>Euteleostomi</taxon>
        <taxon>Archelosauria</taxon>
        <taxon>Testudinata</taxon>
        <taxon>Testudines</taxon>
        <taxon>Cryptodira</taxon>
        <taxon>Durocryptodira</taxon>
        <taxon>Testudinoidea</taxon>
        <taxon>Platysternidae</taxon>
        <taxon>Platysternon</taxon>
    </lineage>
</organism>
<evidence type="ECO:0000313" key="3">
    <source>
        <dbReference type="Proteomes" id="UP000297703"/>
    </source>
</evidence>
<proteinExistence type="predicted"/>
<dbReference type="AlphaFoldDB" id="A0A4D9DGF6"/>
<accession>A0A4D9DGF6</accession>
<protein>
    <submittedName>
        <fullName evidence="2">Membrane protein</fullName>
    </submittedName>
</protein>
<dbReference type="Proteomes" id="UP000297703">
    <property type="component" value="Unassembled WGS sequence"/>
</dbReference>
<keyword evidence="3" id="KW-1185">Reference proteome</keyword>